<sequence length="222" mass="25089">MKKKAISLALVAMLAISVVGCSSNNGEGKTAEDNQKTAVENVDILPGKWSEDYTREEVKELYEKSLASVESTAKGYSLDYDITEDEIKEENGESVNDTYVYFDIPDAERLESLYFGFKQYGSDLANGKLEMKLGYKLDKKTILETGKFDFENLSLSAFSQAFTGDYDRDYTELDKQIYDAIKNGTDEGIETITNNVDGLKETITITEDFLLYKLESRVYNFK</sequence>
<organism evidence="2 3">
    <name type="scientific">Clostridium saudiense</name>
    <dbReference type="NCBI Taxonomy" id="1414720"/>
    <lineage>
        <taxon>Bacteria</taxon>
        <taxon>Bacillati</taxon>
        <taxon>Bacillota</taxon>
        <taxon>Clostridia</taxon>
        <taxon>Eubacteriales</taxon>
        <taxon>Clostridiaceae</taxon>
        <taxon>Clostridium</taxon>
    </lineage>
</organism>
<keyword evidence="3" id="KW-1185">Reference proteome</keyword>
<evidence type="ECO:0000256" key="1">
    <source>
        <dbReference type="SAM" id="SignalP"/>
    </source>
</evidence>
<protein>
    <recommendedName>
        <fullName evidence="4">Lipoprotein</fullName>
    </recommendedName>
</protein>
<evidence type="ECO:0000313" key="3">
    <source>
        <dbReference type="Proteomes" id="UP000767334"/>
    </source>
</evidence>
<accession>A0ABS2FDX7</accession>
<evidence type="ECO:0000313" key="2">
    <source>
        <dbReference type="EMBL" id="MBM6818614.1"/>
    </source>
</evidence>
<dbReference type="RefSeq" id="WP_133014012.1">
    <property type="nucleotide sequence ID" value="NZ_JACJLL010000017.1"/>
</dbReference>
<dbReference type="PROSITE" id="PS51257">
    <property type="entry name" value="PROKAR_LIPOPROTEIN"/>
    <property type="match status" value="1"/>
</dbReference>
<gene>
    <name evidence="2" type="ORF">H6A19_04525</name>
</gene>
<reference evidence="2 3" key="1">
    <citation type="journal article" date="2021" name="Sci. Rep.">
        <title>The distribution of antibiotic resistance genes in chicken gut microbiota commensals.</title>
        <authorList>
            <person name="Juricova H."/>
            <person name="Matiasovicova J."/>
            <person name="Kubasova T."/>
            <person name="Cejkova D."/>
            <person name="Rychlik I."/>
        </authorList>
    </citation>
    <scope>NUCLEOTIDE SEQUENCE [LARGE SCALE GENOMIC DNA]</scope>
    <source>
        <strain evidence="2 3">An435</strain>
    </source>
</reference>
<dbReference type="EMBL" id="JACJLL010000017">
    <property type="protein sequence ID" value="MBM6818614.1"/>
    <property type="molecule type" value="Genomic_DNA"/>
</dbReference>
<keyword evidence="1" id="KW-0732">Signal</keyword>
<feature type="signal peptide" evidence="1">
    <location>
        <begin position="1"/>
        <end position="20"/>
    </location>
</feature>
<name>A0ABS2FDX7_9CLOT</name>
<proteinExistence type="predicted"/>
<evidence type="ECO:0008006" key="4">
    <source>
        <dbReference type="Google" id="ProtNLM"/>
    </source>
</evidence>
<feature type="chain" id="PRO_5045087774" description="Lipoprotein" evidence="1">
    <location>
        <begin position="21"/>
        <end position="222"/>
    </location>
</feature>
<comment type="caution">
    <text evidence="2">The sequence shown here is derived from an EMBL/GenBank/DDBJ whole genome shotgun (WGS) entry which is preliminary data.</text>
</comment>
<dbReference type="Proteomes" id="UP000767334">
    <property type="component" value="Unassembled WGS sequence"/>
</dbReference>